<keyword evidence="2" id="KW-1185">Reference proteome</keyword>
<evidence type="ECO:0000313" key="2">
    <source>
        <dbReference type="Proteomes" id="UP000318582"/>
    </source>
</evidence>
<dbReference type="GO" id="GO:0050577">
    <property type="term" value="F:GDP-L-fucose synthase activity"/>
    <property type="evidence" value="ECO:0007669"/>
    <property type="project" value="TreeGrafter"/>
</dbReference>
<dbReference type="AlphaFoldDB" id="A0A507DZ90"/>
<name>A0A507DZ90_9FUNG</name>
<dbReference type="Gene3D" id="3.90.25.10">
    <property type="entry name" value="UDP-galactose 4-epimerase, domain 1"/>
    <property type="match status" value="1"/>
</dbReference>
<dbReference type="EMBL" id="QEAQ01000084">
    <property type="protein sequence ID" value="TPX56130.1"/>
    <property type="molecule type" value="Genomic_DNA"/>
</dbReference>
<dbReference type="PANTHER" id="PTHR43238">
    <property type="entry name" value="GDP-L-FUCOSE SYNTHASE"/>
    <property type="match status" value="1"/>
</dbReference>
<dbReference type="PANTHER" id="PTHR43238:SF1">
    <property type="entry name" value="GDP-L-FUCOSE SYNTHASE"/>
    <property type="match status" value="1"/>
</dbReference>
<reference evidence="1 2" key="1">
    <citation type="journal article" date="2019" name="Sci. Rep.">
        <title>Comparative genomics of chytrid fungi reveal insights into the obligate biotrophic and pathogenic lifestyle of Synchytrium endobioticum.</title>
        <authorList>
            <person name="van de Vossenberg B.T.L.H."/>
            <person name="Warris S."/>
            <person name="Nguyen H.D.T."/>
            <person name="van Gent-Pelzer M.P.E."/>
            <person name="Joly D.L."/>
            <person name="van de Geest H.C."/>
            <person name="Bonants P.J.M."/>
            <person name="Smith D.S."/>
            <person name="Levesque C.A."/>
            <person name="van der Lee T.A.J."/>
        </authorList>
    </citation>
    <scope>NUCLEOTIDE SEQUENCE [LARGE SCALE GENOMIC DNA]</scope>
    <source>
        <strain evidence="1 2">CBS 809.83</strain>
    </source>
</reference>
<organism evidence="1 2">
    <name type="scientific">Powellomyces hirtus</name>
    <dbReference type="NCBI Taxonomy" id="109895"/>
    <lineage>
        <taxon>Eukaryota</taxon>
        <taxon>Fungi</taxon>
        <taxon>Fungi incertae sedis</taxon>
        <taxon>Chytridiomycota</taxon>
        <taxon>Chytridiomycota incertae sedis</taxon>
        <taxon>Chytridiomycetes</taxon>
        <taxon>Spizellomycetales</taxon>
        <taxon>Powellomycetaceae</taxon>
        <taxon>Powellomyces</taxon>
    </lineage>
</organism>
<accession>A0A507DZ90</accession>
<proteinExistence type="predicted"/>
<sequence length="113" mass="12515">MSNTDVNSTSVIPTNLTSSDPTTFYNLEDSHVIPGLLHRSSLAKRKGIPRWRRDQACVLRQCIFSHDLAKLFIGALRVYHDIDPIILSGSYLLSMQTAKYAKYTTEATLGGGS</sequence>
<evidence type="ECO:0000313" key="1">
    <source>
        <dbReference type="EMBL" id="TPX56130.1"/>
    </source>
</evidence>
<dbReference type="STRING" id="109895.A0A507DZ90"/>
<comment type="caution">
    <text evidence="1">The sequence shown here is derived from an EMBL/GenBank/DDBJ whole genome shotgun (WGS) entry which is preliminary data.</text>
</comment>
<gene>
    <name evidence="1" type="ORF">PhCBS80983_g04759</name>
</gene>
<protein>
    <submittedName>
        <fullName evidence="1">Uncharacterized protein</fullName>
    </submittedName>
</protein>
<dbReference type="Proteomes" id="UP000318582">
    <property type="component" value="Unassembled WGS sequence"/>
</dbReference>